<dbReference type="Proteomes" id="UP000272942">
    <property type="component" value="Unassembled WGS sequence"/>
</dbReference>
<evidence type="ECO:0000313" key="2">
    <source>
        <dbReference type="Proteomes" id="UP000272942"/>
    </source>
</evidence>
<reference evidence="1 2" key="2">
    <citation type="submission" date="2018-11" db="EMBL/GenBank/DDBJ databases">
        <authorList>
            <consortium name="Pathogen Informatics"/>
        </authorList>
    </citation>
    <scope>NUCLEOTIDE SEQUENCE [LARGE SCALE GENOMIC DNA]</scope>
    <source>
        <strain evidence="1 2">Egypt</strain>
    </source>
</reference>
<reference evidence="3" key="1">
    <citation type="submission" date="2016-06" db="UniProtKB">
        <authorList>
            <consortium name="WormBaseParasite"/>
        </authorList>
    </citation>
    <scope>IDENTIFICATION</scope>
</reference>
<sequence>MGAFRLLYASHVRPRLQNGSVTTYPYTAGELAKSERVQRAATRPVVGLRGTSYEGRLHATGLFPVCASASQERSHQFEEAPES</sequence>
<organism evidence="3">
    <name type="scientific">Echinostoma caproni</name>
    <dbReference type="NCBI Taxonomy" id="27848"/>
    <lineage>
        <taxon>Eukaryota</taxon>
        <taxon>Metazoa</taxon>
        <taxon>Spiralia</taxon>
        <taxon>Lophotrochozoa</taxon>
        <taxon>Platyhelminthes</taxon>
        <taxon>Trematoda</taxon>
        <taxon>Digenea</taxon>
        <taxon>Plagiorchiida</taxon>
        <taxon>Echinostomata</taxon>
        <taxon>Echinostomatoidea</taxon>
        <taxon>Echinostomatidae</taxon>
        <taxon>Echinostoma</taxon>
    </lineage>
</organism>
<protein>
    <submittedName>
        <fullName evidence="3">DUF4278 domain-containing protein</fullName>
    </submittedName>
</protein>
<dbReference type="AlphaFoldDB" id="A0A183BBF5"/>
<evidence type="ECO:0000313" key="1">
    <source>
        <dbReference type="EMBL" id="VDP93812.1"/>
    </source>
</evidence>
<keyword evidence="2" id="KW-1185">Reference proteome</keyword>
<dbReference type="WBParaSite" id="ECPE_0001658301-mRNA-1">
    <property type="protein sequence ID" value="ECPE_0001658301-mRNA-1"/>
    <property type="gene ID" value="ECPE_0001658301"/>
</dbReference>
<proteinExistence type="predicted"/>
<name>A0A183BBF5_9TREM</name>
<evidence type="ECO:0000313" key="3">
    <source>
        <dbReference type="WBParaSite" id="ECPE_0001658301-mRNA-1"/>
    </source>
</evidence>
<gene>
    <name evidence="1" type="ORF">ECPE_LOCUS16540</name>
</gene>
<dbReference type="EMBL" id="UZAN01064770">
    <property type="protein sequence ID" value="VDP93812.1"/>
    <property type="molecule type" value="Genomic_DNA"/>
</dbReference>
<dbReference type="OrthoDB" id="5514950at2759"/>
<accession>A0A183BBF5</accession>